<accession>A0A9P0QIA3</accession>
<organism evidence="1 2">
    <name type="scientific">Acanthoscelides obtectus</name>
    <name type="common">Bean weevil</name>
    <name type="synonym">Bruchus obtectus</name>
    <dbReference type="NCBI Taxonomy" id="200917"/>
    <lineage>
        <taxon>Eukaryota</taxon>
        <taxon>Metazoa</taxon>
        <taxon>Ecdysozoa</taxon>
        <taxon>Arthropoda</taxon>
        <taxon>Hexapoda</taxon>
        <taxon>Insecta</taxon>
        <taxon>Pterygota</taxon>
        <taxon>Neoptera</taxon>
        <taxon>Endopterygota</taxon>
        <taxon>Coleoptera</taxon>
        <taxon>Polyphaga</taxon>
        <taxon>Cucujiformia</taxon>
        <taxon>Chrysomeloidea</taxon>
        <taxon>Chrysomelidae</taxon>
        <taxon>Bruchinae</taxon>
        <taxon>Bruchini</taxon>
        <taxon>Acanthoscelides</taxon>
    </lineage>
</organism>
<dbReference type="EMBL" id="CAKOFQ010011593">
    <property type="protein sequence ID" value="CAH2020870.1"/>
    <property type="molecule type" value="Genomic_DNA"/>
</dbReference>
<name>A0A9P0QIA3_ACAOB</name>
<protein>
    <submittedName>
        <fullName evidence="1">Uncharacterized protein</fullName>
    </submittedName>
</protein>
<evidence type="ECO:0000313" key="1">
    <source>
        <dbReference type="EMBL" id="CAH2020870.1"/>
    </source>
</evidence>
<reference evidence="1" key="1">
    <citation type="submission" date="2022-03" db="EMBL/GenBank/DDBJ databases">
        <authorList>
            <person name="Sayadi A."/>
        </authorList>
    </citation>
    <scope>NUCLEOTIDE SEQUENCE</scope>
</reference>
<dbReference type="AlphaFoldDB" id="A0A9P0QIA3"/>
<sequence length="67" mass="7858">MVRQTEECSFTFHDHFRIRNDLQDIVIRFVRYISLDCFKNFSSTIYSLINITLTSPSSSTVLLAIPR</sequence>
<gene>
    <name evidence="1" type="ORF">ACAOBT_LOCUS38145</name>
</gene>
<comment type="caution">
    <text evidence="1">The sequence shown here is derived from an EMBL/GenBank/DDBJ whole genome shotgun (WGS) entry which is preliminary data.</text>
</comment>
<proteinExistence type="predicted"/>
<keyword evidence="2" id="KW-1185">Reference proteome</keyword>
<evidence type="ECO:0000313" key="2">
    <source>
        <dbReference type="Proteomes" id="UP001152888"/>
    </source>
</evidence>
<dbReference type="Proteomes" id="UP001152888">
    <property type="component" value="Unassembled WGS sequence"/>
</dbReference>